<name>A0AAE9SAX6_9GAMM</name>
<dbReference type="RefSeq" id="WP_252994331.1">
    <property type="nucleotide sequence ID" value="NZ_CP099717.1"/>
</dbReference>
<accession>A0AAE9SAX6</accession>
<evidence type="ECO:0000313" key="4">
    <source>
        <dbReference type="Proteomes" id="UP001056890"/>
    </source>
</evidence>
<protein>
    <submittedName>
        <fullName evidence="3">DUF3106 domain-containing protein</fullName>
    </submittedName>
</protein>
<evidence type="ECO:0000256" key="2">
    <source>
        <dbReference type="SAM" id="SignalP"/>
    </source>
</evidence>
<dbReference type="AlphaFoldDB" id="A0AAE9SAX6"/>
<sequence>MRTALLLSLLALSLAGCSTTSSTVGTAGVGVSYGSYYGSYPWWYDDYYHYWDDHYPWCCDNEGDFDELIKKWWSGLDEERQQEIKDKYQDWQDNNGQPDLTALRGELATRWNAMTPEQKQALRDNRQSRPSLSSPDKGPRSPLDYRADTLPRADNGMLAPTPRPKVDNGLLTPGAQPRVDNGVLTPGAQPKVDGGLLPSTPPRVNNGALTPSTLPKTNNGILTPGTQSRVDARPHLPRSMVTPVRIPTVRPAIRPSFTPMRSFGGGGRRR</sequence>
<gene>
    <name evidence="3" type="ORF">NHF51_10435</name>
</gene>
<feature type="compositionally biased region" description="Basic and acidic residues" evidence="1">
    <location>
        <begin position="137"/>
        <end position="151"/>
    </location>
</feature>
<dbReference type="PROSITE" id="PS51257">
    <property type="entry name" value="PROKAR_LIPOPROTEIN"/>
    <property type="match status" value="1"/>
</dbReference>
<feature type="compositionally biased region" description="Polar residues" evidence="1">
    <location>
        <begin position="208"/>
        <end position="229"/>
    </location>
</feature>
<organism evidence="3 4">
    <name type="scientific">Aeromonas encheleia</name>
    <dbReference type="NCBI Taxonomy" id="73010"/>
    <lineage>
        <taxon>Bacteria</taxon>
        <taxon>Pseudomonadati</taxon>
        <taxon>Pseudomonadota</taxon>
        <taxon>Gammaproteobacteria</taxon>
        <taxon>Aeromonadales</taxon>
        <taxon>Aeromonadaceae</taxon>
        <taxon>Aeromonas</taxon>
    </lineage>
</organism>
<dbReference type="EMBL" id="CP099717">
    <property type="protein sequence ID" value="USV55791.1"/>
    <property type="molecule type" value="Genomic_DNA"/>
</dbReference>
<feature type="region of interest" description="Disordered" evidence="1">
    <location>
        <begin position="208"/>
        <end position="232"/>
    </location>
</feature>
<keyword evidence="2" id="KW-0732">Signal</keyword>
<keyword evidence="4" id="KW-1185">Reference proteome</keyword>
<feature type="region of interest" description="Disordered" evidence="1">
    <location>
        <begin position="117"/>
        <end position="179"/>
    </location>
</feature>
<evidence type="ECO:0000256" key="1">
    <source>
        <dbReference type="SAM" id="MobiDB-lite"/>
    </source>
</evidence>
<dbReference type="Proteomes" id="UP001056890">
    <property type="component" value="Chromosome"/>
</dbReference>
<proteinExistence type="predicted"/>
<reference evidence="3" key="1">
    <citation type="submission" date="2022-06" db="EMBL/GenBank/DDBJ databases">
        <title>Complete Genome of Aeromonas sp. Strain SOD01 Isolated from an Urban Freshwater Stream.</title>
        <authorList>
            <person name="Williams L.E."/>
            <person name="Brysgel T."/>
            <person name="Capestro E.M."/>
            <person name="Foltz G.V."/>
            <person name="Gardner A.E."/>
            <person name="Ingrassia J."/>
            <person name="Peterson E."/>
            <person name="Arruda J."/>
            <person name="Flaherty I."/>
            <person name="Hunt M."/>
            <person name="Pappas G."/>
            <person name="Ramsaran S."/>
            <person name="Rocha M."/>
        </authorList>
    </citation>
    <scope>NUCLEOTIDE SEQUENCE</scope>
    <source>
        <strain evidence="3">SOD01</strain>
    </source>
</reference>
<evidence type="ECO:0000313" key="3">
    <source>
        <dbReference type="EMBL" id="USV55791.1"/>
    </source>
</evidence>
<feature type="signal peptide" evidence="2">
    <location>
        <begin position="1"/>
        <end position="27"/>
    </location>
</feature>
<feature type="chain" id="PRO_5042099041" evidence="2">
    <location>
        <begin position="28"/>
        <end position="270"/>
    </location>
</feature>